<dbReference type="Pfam" id="PF00149">
    <property type="entry name" value="Metallophos"/>
    <property type="match status" value="1"/>
</dbReference>
<dbReference type="InterPro" id="IPR008334">
    <property type="entry name" value="5'-Nucleotdase_C"/>
</dbReference>
<protein>
    <submittedName>
        <fullName evidence="5">Trifunctional nucleotide phosphoesterase protein YfkN</fullName>
    </submittedName>
</protein>
<dbReference type="GO" id="GO:0009166">
    <property type="term" value="P:nucleotide catabolic process"/>
    <property type="evidence" value="ECO:0007669"/>
    <property type="project" value="InterPro"/>
</dbReference>
<dbReference type="SUPFAM" id="SSF55816">
    <property type="entry name" value="5'-nucleotidase (syn. UDP-sugar hydrolase), C-terminal domain"/>
    <property type="match status" value="1"/>
</dbReference>
<comment type="similarity">
    <text evidence="2">Belongs to the 5'-nucleotidase family.</text>
</comment>
<keyword evidence="2" id="KW-0378">Hydrolase</keyword>
<keyword evidence="2" id="KW-0547">Nucleotide-binding</keyword>
<dbReference type="InterPro" id="IPR004843">
    <property type="entry name" value="Calcineurin-like_PHP"/>
</dbReference>
<dbReference type="AlphaFoldDB" id="A0A238KTF6"/>
<dbReference type="Gene3D" id="3.60.21.10">
    <property type="match status" value="1"/>
</dbReference>
<keyword evidence="6" id="KW-1185">Reference proteome</keyword>
<reference evidence="6" key="1">
    <citation type="submission" date="2017-05" db="EMBL/GenBank/DDBJ databases">
        <authorList>
            <person name="Rodrigo-Torres L."/>
            <person name="Arahal R. D."/>
            <person name="Lucena T."/>
        </authorList>
    </citation>
    <scope>NUCLEOTIDE SEQUENCE [LARGE SCALE GENOMIC DNA]</scope>
    <source>
        <strain evidence="6">CECT 8715</strain>
    </source>
</reference>
<evidence type="ECO:0000313" key="6">
    <source>
        <dbReference type="Proteomes" id="UP000202485"/>
    </source>
</evidence>
<feature type="domain" description="5'-Nucleotidase C-terminal" evidence="4">
    <location>
        <begin position="364"/>
        <end position="537"/>
    </location>
</feature>
<gene>
    <name evidence="5" type="primary">yfkN_3</name>
    <name evidence="5" type="ORF">RUA8715_02861</name>
</gene>
<dbReference type="Gene3D" id="3.90.780.10">
    <property type="entry name" value="5'-Nucleotidase, C-terminal domain"/>
    <property type="match status" value="1"/>
</dbReference>
<sequence length="622" mass="66316">MALKSSLLQAHPHLKTAHIRILATTDLHMNLSSFDYYADRPEPSVGFTRTASLIRSARQEAEEANATVLLFDNGDSLQGTLLGDWAVAQTDATHPLMSAFGRLGYDAIALGNHDFGFGLPALGRIVSRAPCPVLCSNMQCLTGVAPWQKQAILTRHVHINGHSIPVRIGVFSILPPQTVKWEAPQLEGQVAAEDAVATARRMAENLRRQGCDLIVALAHSGLGEPDVAPMTENVVAQLSALDGIDAIVAGHTHLTLPDPSDGNPQQARPMVMPGSAGSHLGVIDLTLAMNAAGEARIAGHSAHLRAICPGGAEAGDWVVPEDPEMVELFAAAHKATRKAAAQPVGRINRPLHSYFTFCGVDQGLNLVAAAQAAALRPVLAGTAFETLPVLSAAAPSKFGGRAGPRHYTEVPAGDVTVRHVSDLHVFPNQLAAMLLDGRQIADWLEVSAAQFSQLGDSDEQVLINPEGTGHNFDVLHGVTYRFDLTQPARYDLGGQSIDTSHSRLRDLAYQGRPVDPDEQFVVASNSYRANGGGNFPVPDPSRLIPVPPLSLQGILRDYLAGRLGPDPLENTAQSFSFVPQAGRSVILKTGPSAANYLHELDHFAATTDGQDARGFLRIRLSL</sequence>
<dbReference type="Proteomes" id="UP000202485">
    <property type="component" value="Unassembled WGS sequence"/>
</dbReference>
<dbReference type="PRINTS" id="PR01607">
    <property type="entry name" value="APYRASEFAMLY"/>
</dbReference>
<dbReference type="GO" id="GO:0000166">
    <property type="term" value="F:nucleotide binding"/>
    <property type="evidence" value="ECO:0007669"/>
    <property type="project" value="UniProtKB-KW"/>
</dbReference>
<keyword evidence="1" id="KW-0732">Signal</keyword>
<dbReference type="InterPro" id="IPR036907">
    <property type="entry name" value="5'-Nucleotdase_C_sf"/>
</dbReference>
<name>A0A238KTF6_9RHOB</name>
<feature type="domain" description="Calcineurin-like phosphoesterase" evidence="3">
    <location>
        <begin position="19"/>
        <end position="253"/>
    </location>
</feature>
<dbReference type="EMBL" id="FXYG01000003">
    <property type="protein sequence ID" value="SMX46085.1"/>
    <property type="molecule type" value="Genomic_DNA"/>
</dbReference>
<dbReference type="PANTHER" id="PTHR11575">
    <property type="entry name" value="5'-NUCLEOTIDASE-RELATED"/>
    <property type="match status" value="1"/>
</dbReference>
<dbReference type="GO" id="GO:0016787">
    <property type="term" value="F:hydrolase activity"/>
    <property type="evidence" value="ECO:0007669"/>
    <property type="project" value="UniProtKB-KW"/>
</dbReference>
<dbReference type="InterPro" id="IPR006179">
    <property type="entry name" value="5_nucleotidase/apyrase"/>
</dbReference>
<accession>A0A238KTF6</accession>
<dbReference type="SUPFAM" id="SSF56300">
    <property type="entry name" value="Metallo-dependent phosphatases"/>
    <property type="match status" value="1"/>
</dbReference>
<evidence type="ECO:0000259" key="3">
    <source>
        <dbReference type="Pfam" id="PF00149"/>
    </source>
</evidence>
<organism evidence="5 6">
    <name type="scientific">Ruegeria arenilitoris</name>
    <dbReference type="NCBI Taxonomy" id="1173585"/>
    <lineage>
        <taxon>Bacteria</taxon>
        <taxon>Pseudomonadati</taxon>
        <taxon>Pseudomonadota</taxon>
        <taxon>Alphaproteobacteria</taxon>
        <taxon>Rhodobacterales</taxon>
        <taxon>Roseobacteraceae</taxon>
        <taxon>Ruegeria</taxon>
    </lineage>
</organism>
<evidence type="ECO:0000256" key="1">
    <source>
        <dbReference type="ARBA" id="ARBA00022729"/>
    </source>
</evidence>
<evidence type="ECO:0000313" key="5">
    <source>
        <dbReference type="EMBL" id="SMX46085.1"/>
    </source>
</evidence>
<dbReference type="GO" id="GO:0030288">
    <property type="term" value="C:outer membrane-bounded periplasmic space"/>
    <property type="evidence" value="ECO:0007669"/>
    <property type="project" value="TreeGrafter"/>
</dbReference>
<proteinExistence type="inferred from homology"/>
<dbReference type="Pfam" id="PF02872">
    <property type="entry name" value="5_nucleotid_C"/>
    <property type="match status" value="1"/>
</dbReference>
<evidence type="ECO:0000259" key="4">
    <source>
        <dbReference type="Pfam" id="PF02872"/>
    </source>
</evidence>
<evidence type="ECO:0000256" key="2">
    <source>
        <dbReference type="RuleBase" id="RU362119"/>
    </source>
</evidence>
<dbReference type="PANTHER" id="PTHR11575:SF6">
    <property type="entry name" value="2',3'-CYCLIC-NUCLEOTIDE 2'-PHOSPHODIESTERASE_3'-NUCLEOTIDASE"/>
    <property type="match status" value="1"/>
</dbReference>
<dbReference type="InterPro" id="IPR029052">
    <property type="entry name" value="Metallo-depent_PP-like"/>
</dbReference>
<dbReference type="RefSeq" id="WP_306372401.1">
    <property type="nucleotide sequence ID" value="NZ_FXYG01000003.1"/>
</dbReference>